<reference evidence="2 3" key="1">
    <citation type="submission" date="2019-03" db="EMBL/GenBank/DDBJ databases">
        <title>First draft genome of Liparis tanakae, snailfish: a comprehensive survey of snailfish specific genes.</title>
        <authorList>
            <person name="Kim W."/>
            <person name="Song I."/>
            <person name="Jeong J.-H."/>
            <person name="Kim D."/>
            <person name="Kim S."/>
            <person name="Ryu S."/>
            <person name="Song J.Y."/>
            <person name="Lee S.K."/>
        </authorList>
    </citation>
    <scope>NUCLEOTIDE SEQUENCE [LARGE SCALE GENOMIC DNA]</scope>
    <source>
        <tissue evidence="2">Muscle</tissue>
    </source>
</reference>
<feature type="compositionally biased region" description="Low complexity" evidence="1">
    <location>
        <begin position="18"/>
        <end position="36"/>
    </location>
</feature>
<gene>
    <name evidence="2" type="ORF">EYF80_019381</name>
</gene>
<sequence length="140" mass="15031">MTYSQCRPHQWALSSLSLSSLPSSPPSSSDWSPSRSKVGLFTPSTSSRTGAMLCRLSSADSPMAGRANVFTPPISLELLLRPLPLLSTLLPGSWPSGLLSLESCRQARTNLSSTELGGRRAVYCKATLIEKTISQAYELS</sequence>
<proteinExistence type="predicted"/>
<dbReference type="EMBL" id="SRLO01000164">
    <property type="protein sequence ID" value="TNN70355.1"/>
    <property type="molecule type" value="Genomic_DNA"/>
</dbReference>
<accession>A0A4Z2HYG4</accession>
<organism evidence="2 3">
    <name type="scientific">Liparis tanakae</name>
    <name type="common">Tanaka's snailfish</name>
    <dbReference type="NCBI Taxonomy" id="230148"/>
    <lineage>
        <taxon>Eukaryota</taxon>
        <taxon>Metazoa</taxon>
        <taxon>Chordata</taxon>
        <taxon>Craniata</taxon>
        <taxon>Vertebrata</taxon>
        <taxon>Euteleostomi</taxon>
        <taxon>Actinopterygii</taxon>
        <taxon>Neopterygii</taxon>
        <taxon>Teleostei</taxon>
        <taxon>Neoteleostei</taxon>
        <taxon>Acanthomorphata</taxon>
        <taxon>Eupercaria</taxon>
        <taxon>Perciformes</taxon>
        <taxon>Cottioidei</taxon>
        <taxon>Cottales</taxon>
        <taxon>Liparidae</taxon>
        <taxon>Liparis</taxon>
    </lineage>
</organism>
<dbReference type="Proteomes" id="UP000314294">
    <property type="component" value="Unassembled WGS sequence"/>
</dbReference>
<evidence type="ECO:0000313" key="3">
    <source>
        <dbReference type="Proteomes" id="UP000314294"/>
    </source>
</evidence>
<protein>
    <submittedName>
        <fullName evidence="2">Uncharacterized protein</fullName>
    </submittedName>
</protein>
<name>A0A4Z2HYG4_9TELE</name>
<feature type="region of interest" description="Disordered" evidence="1">
    <location>
        <begin position="18"/>
        <end position="37"/>
    </location>
</feature>
<evidence type="ECO:0000256" key="1">
    <source>
        <dbReference type="SAM" id="MobiDB-lite"/>
    </source>
</evidence>
<keyword evidence="3" id="KW-1185">Reference proteome</keyword>
<comment type="caution">
    <text evidence="2">The sequence shown here is derived from an EMBL/GenBank/DDBJ whole genome shotgun (WGS) entry which is preliminary data.</text>
</comment>
<dbReference type="AlphaFoldDB" id="A0A4Z2HYG4"/>
<evidence type="ECO:0000313" key="2">
    <source>
        <dbReference type="EMBL" id="TNN70355.1"/>
    </source>
</evidence>